<name>A0A3N2CV86_9ACTN</name>
<evidence type="ECO:0000313" key="2">
    <source>
        <dbReference type="Proteomes" id="UP000281738"/>
    </source>
</evidence>
<sequence length="53" mass="5682">MQNDVYAELFERLASGEIDIDEFLAAVESITLDAVPAVADRGLVGLAPLLPRP</sequence>
<protein>
    <submittedName>
        <fullName evidence="1">Uncharacterized protein</fullName>
    </submittedName>
</protein>
<evidence type="ECO:0000313" key="1">
    <source>
        <dbReference type="EMBL" id="ROR91144.1"/>
    </source>
</evidence>
<accession>A0A3N2CV86</accession>
<comment type="caution">
    <text evidence="1">The sequence shown here is derived from an EMBL/GenBank/DDBJ whole genome shotgun (WGS) entry which is preliminary data.</text>
</comment>
<gene>
    <name evidence="1" type="ORF">EDD33_2005</name>
</gene>
<organism evidence="1 2">
    <name type="scientific">Nocardioides aurantiacus</name>
    <dbReference type="NCBI Taxonomy" id="86796"/>
    <lineage>
        <taxon>Bacteria</taxon>
        <taxon>Bacillati</taxon>
        <taxon>Actinomycetota</taxon>
        <taxon>Actinomycetes</taxon>
        <taxon>Propionibacteriales</taxon>
        <taxon>Nocardioidaceae</taxon>
        <taxon>Nocardioides</taxon>
    </lineage>
</organism>
<dbReference type="EMBL" id="RKHO01000001">
    <property type="protein sequence ID" value="ROR91144.1"/>
    <property type="molecule type" value="Genomic_DNA"/>
</dbReference>
<dbReference type="Proteomes" id="UP000281738">
    <property type="component" value="Unassembled WGS sequence"/>
</dbReference>
<proteinExistence type="predicted"/>
<reference evidence="1 2" key="1">
    <citation type="submission" date="2018-11" db="EMBL/GenBank/DDBJ databases">
        <title>Sequencing the genomes of 1000 actinobacteria strains.</title>
        <authorList>
            <person name="Klenk H.-P."/>
        </authorList>
    </citation>
    <scope>NUCLEOTIDE SEQUENCE [LARGE SCALE GENOMIC DNA]</scope>
    <source>
        <strain evidence="1 2">DSM 12652</strain>
    </source>
</reference>
<keyword evidence="2" id="KW-1185">Reference proteome</keyword>
<dbReference type="AlphaFoldDB" id="A0A3N2CV86"/>